<dbReference type="Proteomes" id="UP000678393">
    <property type="component" value="Unassembled WGS sequence"/>
</dbReference>
<keyword evidence="3" id="KW-1185">Reference proteome</keyword>
<feature type="non-terminal residue" evidence="2">
    <location>
        <position position="1"/>
    </location>
</feature>
<protein>
    <submittedName>
        <fullName evidence="2">Uncharacterized protein</fullName>
    </submittedName>
</protein>
<reference evidence="2" key="1">
    <citation type="submission" date="2021-04" db="EMBL/GenBank/DDBJ databases">
        <authorList>
            <consortium name="Molecular Ecology Group"/>
        </authorList>
    </citation>
    <scope>NUCLEOTIDE SEQUENCE</scope>
</reference>
<comment type="caution">
    <text evidence="2">The sequence shown here is derived from an EMBL/GenBank/DDBJ whole genome shotgun (WGS) entry which is preliminary data.</text>
</comment>
<dbReference type="EMBL" id="CAJHNH020002135">
    <property type="protein sequence ID" value="CAG5125704.1"/>
    <property type="molecule type" value="Genomic_DNA"/>
</dbReference>
<dbReference type="InterPro" id="IPR026708">
    <property type="entry name" value="CSPP1"/>
</dbReference>
<feature type="compositionally biased region" description="Basic and acidic residues" evidence="1">
    <location>
        <begin position="119"/>
        <end position="131"/>
    </location>
</feature>
<sequence>MPDTPGDILPLAGHEEHRRKLREDRRIEYNDIVKEADEYKASILAADEGEATKKYTGRQSQQTTKSSIEFADCIGDRHSYLVQQQRKKWKDVDIKPYKLESSKLRDVNSQSESGGGILVEKRPSETSHKCLDSSPAVPRRRWIIPDYEAILNQKRSQESNYRRANDAAYGTDLRAHEVSDFLSNIDKQVIQDEHKGDLQKQNREMVLAKRVLASDTALGHGQVATDCRNYCGSLDTVGGNAFDLFCGLFREPMRQVSLDPPPDLYYQPATFVTDKSAPNPYSFIDEAYNFYASHNPLDPNLNTEASYVLGHAQHRDSFMQARLNDANPQLRSGLRIPGSGWTQVAVPPKGEEDVWGKWHFSSGNEEKSPNDYLVASLKLSDLICDSSPCLGAHIWHDRKYSAPGASIECASNADQKQNLLHPQASYQDELGKQLLEKSQKTVGTTDALSKCNLKLQGEVNECHAGRGSDAHCKAHHDLADTASVAERDHFTQTLGGDKTYSRGGYGIFGVPMTDAQKIQAEKYMADLKKQIEEKQAAENKKRELQRLEEEREQKILNEQRIQMQKEYEEEQRRIKEKAEE</sequence>
<gene>
    <name evidence="2" type="ORF">CUNI_LOCUS11262</name>
</gene>
<organism evidence="2 3">
    <name type="scientific">Candidula unifasciata</name>
    <dbReference type="NCBI Taxonomy" id="100452"/>
    <lineage>
        <taxon>Eukaryota</taxon>
        <taxon>Metazoa</taxon>
        <taxon>Spiralia</taxon>
        <taxon>Lophotrochozoa</taxon>
        <taxon>Mollusca</taxon>
        <taxon>Gastropoda</taxon>
        <taxon>Heterobranchia</taxon>
        <taxon>Euthyneura</taxon>
        <taxon>Panpulmonata</taxon>
        <taxon>Eupulmonata</taxon>
        <taxon>Stylommatophora</taxon>
        <taxon>Helicina</taxon>
        <taxon>Helicoidea</taxon>
        <taxon>Geomitridae</taxon>
        <taxon>Candidula</taxon>
    </lineage>
</organism>
<dbReference type="OrthoDB" id="10044099at2759"/>
<dbReference type="AlphaFoldDB" id="A0A8S3Z814"/>
<evidence type="ECO:0000313" key="3">
    <source>
        <dbReference type="Proteomes" id="UP000678393"/>
    </source>
</evidence>
<accession>A0A8S3Z814</accession>
<dbReference type="PANTHER" id="PTHR21616">
    <property type="entry name" value="CENTROSOME SPINDLE POLE ASSOCIATED PROTEIN"/>
    <property type="match status" value="1"/>
</dbReference>
<dbReference type="PANTHER" id="PTHR21616:SF2">
    <property type="entry name" value="CENTROSOME AND SPINDLE POLE-ASSOCIATED PROTEIN 1"/>
    <property type="match status" value="1"/>
</dbReference>
<evidence type="ECO:0000313" key="2">
    <source>
        <dbReference type="EMBL" id="CAG5125704.1"/>
    </source>
</evidence>
<name>A0A8S3Z814_9EUPU</name>
<feature type="region of interest" description="Disordered" evidence="1">
    <location>
        <begin position="557"/>
        <end position="580"/>
    </location>
</feature>
<dbReference type="GO" id="GO:0000922">
    <property type="term" value="C:spindle pole"/>
    <property type="evidence" value="ECO:0007669"/>
    <property type="project" value="InterPro"/>
</dbReference>
<evidence type="ECO:0000256" key="1">
    <source>
        <dbReference type="SAM" id="MobiDB-lite"/>
    </source>
</evidence>
<dbReference type="GO" id="GO:0032467">
    <property type="term" value="P:positive regulation of cytokinesis"/>
    <property type="evidence" value="ECO:0007669"/>
    <property type="project" value="InterPro"/>
</dbReference>
<feature type="region of interest" description="Disordered" evidence="1">
    <location>
        <begin position="105"/>
        <end position="133"/>
    </location>
</feature>
<proteinExistence type="predicted"/>
<dbReference type="GO" id="GO:0005813">
    <property type="term" value="C:centrosome"/>
    <property type="evidence" value="ECO:0007669"/>
    <property type="project" value="InterPro"/>
</dbReference>
<dbReference type="GO" id="GO:0005874">
    <property type="term" value="C:microtubule"/>
    <property type="evidence" value="ECO:0007669"/>
    <property type="project" value="InterPro"/>
</dbReference>